<sequence>MATLRQYFSLRDSVRADVAKVHSYSDSSSGTSTPEEKASALIPGIQISRPDEQDGSVTFLVGWKDCDAHNPQNWSRPKKWFCTVATCLIALAITIPGTIDAPVSDAFNEHYGVGAIAGSMTTGKSTVWNFNDRQLILVPLAGMYLIGVGFGSLFVGPVSETFGRNLVYFTNLAVFMLFVMAKALAPNYGAAIVFRFLIGFFGAAPMTVAGGTVGDLWSPLEATFSLPFVTLASYSGPILGPIIGAYIPKSAFNWVDWISLIIAGTVLIFVALFQPETYGPLLLQWKAKHLRDQTGDSRYQVDEYASASSLGHRLLVNVYRPFQMTYTEPIILVFSFYLVLLYIVLFTFLNGFPFIFTDTYGISTPLTYLIFVAMLAGDAVALVLIPILYRWTKQAAAKAAAEGRALQAEVSLYWAMVGGSILMPISLFWMGWTCYPGVSIWSPILSTFVFGYSLVTIFTATYLYICFVYTIYAGSALAFVSFSRYVISGALLPASVPMYQHMTPHWVLTMVGILTTIMAPVPFLLYRYGHRIRAMSKHVQNKA</sequence>
<feature type="transmembrane region" description="Helical" evidence="5">
    <location>
        <begin position="191"/>
        <end position="214"/>
    </location>
</feature>
<dbReference type="GO" id="GO:0022857">
    <property type="term" value="F:transmembrane transporter activity"/>
    <property type="evidence" value="ECO:0007669"/>
    <property type="project" value="InterPro"/>
</dbReference>
<comment type="subcellular location">
    <subcellularLocation>
        <location evidence="1">Membrane</location>
        <topology evidence="1">Multi-pass membrane protein</topology>
    </subcellularLocation>
</comment>
<feature type="transmembrane region" description="Helical" evidence="5">
    <location>
        <begin position="135"/>
        <end position="154"/>
    </location>
</feature>
<dbReference type="Proteomes" id="UP001144191">
    <property type="component" value="Unassembled WGS sequence"/>
</dbReference>
<evidence type="ECO:0000259" key="6">
    <source>
        <dbReference type="PROSITE" id="PS50850"/>
    </source>
</evidence>
<evidence type="ECO:0000256" key="1">
    <source>
        <dbReference type="ARBA" id="ARBA00004141"/>
    </source>
</evidence>
<dbReference type="GO" id="GO:0005886">
    <property type="term" value="C:plasma membrane"/>
    <property type="evidence" value="ECO:0007669"/>
    <property type="project" value="TreeGrafter"/>
</dbReference>
<feature type="transmembrane region" description="Helical" evidence="5">
    <location>
        <begin position="462"/>
        <end position="486"/>
    </location>
</feature>
<feature type="transmembrane region" description="Helical" evidence="5">
    <location>
        <begin position="80"/>
        <end position="99"/>
    </location>
</feature>
<dbReference type="PANTHER" id="PTHR23502:SF47">
    <property type="entry name" value="MAJOR FACILITATOR SUPERFAMILY (MFS) PROFILE DOMAIN-CONTAINING PROTEIN-RELATED"/>
    <property type="match status" value="1"/>
</dbReference>
<dbReference type="InterPro" id="IPR020846">
    <property type="entry name" value="MFS_dom"/>
</dbReference>
<evidence type="ECO:0000256" key="4">
    <source>
        <dbReference type="ARBA" id="ARBA00023136"/>
    </source>
</evidence>
<evidence type="ECO:0000313" key="7">
    <source>
        <dbReference type="EMBL" id="GLA54701.1"/>
    </source>
</evidence>
<dbReference type="Gene3D" id="1.20.1250.20">
    <property type="entry name" value="MFS general substrate transporter like domains"/>
    <property type="match status" value="1"/>
</dbReference>
<feature type="transmembrane region" description="Helical" evidence="5">
    <location>
        <begin position="330"/>
        <end position="356"/>
    </location>
</feature>
<proteinExistence type="predicted"/>
<keyword evidence="3 5" id="KW-1133">Transmembrane helix</keyword>
<evidence type="ECO:0000256" key="2">
    <source>
        <dbReference type="ARBA" id="ARBA00022692"/>
    </source>
</evidence>
<reference evidence="7" key="1">
    <citation type="submission" date="2022-07" db="EMBL/GenBank/DDBJ databases">
        <title>Taxonomy of Aspergillus series Nigri: significant species reduction supported by multi-species coalescent approaches.</title>
        <authorList>
            <person name="Bian C."/>
            <person name="Kusuya Y."/>
            <person name="Sklenar F."/>
            <person name="D'hooge E."/>
            <person name="Yaguchi T."/>
            <person name="Takahashi H."/>
            <person name="Hubka V."/>
        </authorList>
    </citation>
    <scope>NUCLEOTIDE SEQUENCE</scope>
    <source>
        <strain evidence="7">IFM 63604</strain>
    </source>
</reference>
<name>A0A9W6EFM7_ASPNG</name>
<feature type="transmembrane region" description="Helical" evidence="5">
    <location>
        <begin position="506"/>
        <end position="526"/>
    </location>
</feature>
<accession>A0A9W6EFM7</accession>
<feature type="transmembrane region" description="Helical" evidence="5">
    <location>
        <begin position="368"/>
        <end position="389"/>
    </location>
</feature>
<keyword evidence="4 5" id="KW-0472">Membrane</keyword>
<dbReference type="InterPro" id="IPR011701">
    <property type="entry name" value="MFS"/>
</dbReference>
<dbReference type="PANTHER" id="PTHR23502">
    <property type="entry name" value="MAJOR FACILITATOR SUPERFAMILY"/>
    <property type="match status" value="1"/>
</dbReference>
<dbReference type="Pfam" id="PF07690">
    <property type="entry name" value="MFS_1"/>
    <property type="match status" value="1"/>
</dbReference>
<comment type="caution">
    <text evidence="7">The sequence shown here is derived from an EMBL/GenBank/DDBJ whole genome shotgun (WGS) entry which is preliminary data.</text>
</comment>
<evidence type="ECO:0000256" key="3">
    <source>
        <dbReference type="ARBA" id="ARBA00022989"/>
    </source>
</evidence>
<evidence type="ECO:0000313" key="8">
    <source>
        <dbReference type="Proteomes" id="UP001144191"/>
    </source>
</evidence>
<dbReference type="EMBL" id="BRPB01000108">
    <property type="protein sequence ID" value="GLA54701.1"/>
    <property type="molecule type" value="Genomic_DNA"/>
</dbReference>
<dbReference type="SUPFAM" id="SSF103473">
    <property type="entry name" value="MFS general substrate transporter"/>
    <property type="match status" value="1"/>
</dbReference>
<evidence type="ECO:0000256" key="5">
    <source>
        <dbReference type="SAM" id="Phobius"/>
    </source>
</evidence>
<dbReference type="PROSITE" id="PS50850">
    <property type="entry name" value="MFS"/>
    <property type="match status" value="1"/>
</dbReference>
<feature type="transmembrane region" description="Helical" evidence="5">
    <location>
        <begin position="254"/>
        <end position="273"/>
    </location>
</feature>
<gene>
    <name evidence="7" type="ORF">AnigIFM63604_000847</name>
</gene>
<feature type="transmembrane region" description="Helical" evidence="5">
    <location>
        <begin position="226"/>
        <end position="248"/>
    </location>
</feature>
<feature type="transmembrane region" description="Helical" evidence="5">
    <location>
        <begin position="410"/>
        <end position="432"/>
    </location>
</feature>
<feature type="domain" description="Major facilitator superfamily (MFS) profile" evidence="6">
    <location>
        <begin position="78"/>
        <end position="530"/>
    </location>
</feature>
<organism evidence="7 8">
    <name type="scientific">Aspergillus niger</name>
    <dbReference type="NCBI Taxonomy" id="5061"/>
    <lineage>
        <taxon>Eukaryota</taxon>
        <taxon>Fungi</taxon>
        <taxon>Dikarya</taxon>
        <taxon>Ascomycota</taxon>
        <taxon>Pezizomycotina</taxon>
        <taxon>Eurotiomycetes</taxon>
        <taxon>Eurotiomycetidae</taxon>
        <taxon>Eurotiales</taxon>
        <taxon>Aspergillaceae</taxon>
        <taxon>Aspergillus</taxon>
        <taxon>Aspergillus subgen. Circumdati</taxon>
    </lineage>
</organism>
<feature type="transmembrane region" description="Helical" evidence="5">
    <location>
        <begin position="166"/>
        <end position="185"/>
    </location>
</feature>
<dbReference type="AlphaFoldDB" id="A0A9W6EFM7"/>
<keyword evidence="2 5" id="KW-0812">Transmembrane</keyword>
<dbReference type="InterPro" id="IPR036259">
    <property type="entry name" value="MFS_trans_sf"/>
</dbReference>
<protein>
    <recommendedName>
        <fullName evidence="6">Major facilitator superfamily (MFS) profile domain-containing protein</fullName>
    </recommendedName>
</protein>